<dbReference type="FunFam" id="3.30.300.30:FF:000008">
    <property type="entry name" value="2,3-dihydroxybenzoate-AMP ligase"/>
    <property type="match status" value="1"/>
</dbReference>
<dbReference type="InterPro" id="IPR000873">
    <property type="entry name" value="AMP-dep_synth/lig_dom"/>
</dbReference>
<reference evidence="5 6" key="1">
    <citation type="journal article" date="2017" name="ISME J.">
        <title>Energy and carbon metabolisms in a deep terrestrial subsurface fluid microbial community.</title>
        <authorList>
            <person name="Momper L."/>
            <person name="Jungbluth S.P."/>
            <person name="Lee M.D."/>
            <person name="Amend J.P."/>
        </authorList>
    </citation>
    <scope>NUCLEOTIDE SEQUENCE [LARGE SCALE GENOMIC DNA]</scope>
    <source>
        <strain evidence="5">SURF_5</strain>
    </source>
</reference>
<dbReference type="SUPFAM" id="SSF56801">
    <property type="entry name" value="Acetyl-CoA synthetase-like"/>
    <property type="match status" value="1"/>
</dbReference>
<proteinExistence type="inferred from homology"/>
<dbReference type="PANTHER" id="PTHR24096:SF267">
    <property type="entry name" value="MALONATE--COA LIGASE ACSF3, MITOCHONDRIAL"/>
    <property type="match status" value="1"/>
</dbReference>
<comment type="caution">
    <text evidence="5">The sequence shown here is derived from an EMBL/GenBank/DDBJ whole genome shotgun (WGS) entry which is preliminary data.</text>
</comment>
<dbReference type="PANTHER" id="PTHR24096">
    <property type="entry name" value="LONG-CHAIN-FATTY-ACID--COA LIGASE"/>
    <property type="match status" value="1"/>
</dbReference>
<dbReference type="Pfam" id="PF00501">
    <property type="entry name" value="AMP-binding"/>
    <property type="match status" value="1"/>
</dbReference>
<dbReference type="InterPro" id="IPR025110">
    <property type="entry name" value="AMP-bd_C"/>
</dbReference>
<evidence type="ECO:0000259" key="4">
    <source>
        <dbReference type="Pfam" id="PF13193"/>
    </source>
</evidence>
<dbReference type="Gene3D" id="3.30.300.30">
    <property type="match status" value="1"/>
</dbReference>
<keyword evidence="2 5" id="KW-0436">Ligase</keyword>
<accession>A0A3A4NYP4</accession>
<dbReference type="CDD" id="cd05936">
    <property type="entry name" value="FC-FACS_FadD_like"/>
    <property type="match status" value="1"/>
</dbReference>
<dbReference type="Gene3D" id="2.30.38.10">
    <property type="entry name" value="Luciferase, Domain 3"/>
    <property type="match status" value="1"/>
</dbReference>
<feature type="domain" description="AMP-dependent synthetase/ligase" evidence="3">
    <location>
        <begin position="9"/>
        <end position="368"/>
    </location>
</feature>
<dbReference type="AlphaFoldDB" id="A0A3A4NYP4"/>
<dbReference type="Proteomes" id="UP000265882">
    <property type="component" value="Unassembled WGS sequence"/>
</dbReference>
<dbReference type="EMBL" id="QZKU01000075">
    <property type="protein sequence ID" value="RJP20701.1"/>
    <property type="molecule type" value="Genomic_DNA"/>
</dbReference>
<evidence type="ECO:0000313" key="5">
    <source>
        <dbReference type="EMBL" id="RJP20701.1"/>
    </source>
</evidence>
<dbReference type="PROSITE" id="PS00455">
    <property type="entry name" value="AMP_BINDING"/>
    <property type="match status" value="1"/>
</dbReference>
<protein>
    <submittedName>
        <fullName evidence="5">Long-chain-fatty-acid--CoA ligase</fullName>
    </submittedName>
</protein>
<organism evidence="5 6">
    <name type="scientific">Abyssobacteria bacterium (strain SURF_5)</name>
    <dbReference type="NCBI Taxonomy" id="2093360"/>
    <lineage>
        <taxon>Bacteria</taxon>
        <taxon>Pseudomonadati</taxon>
        <taxon>Candidatus Hydrogenedentota</taxon>
        <taxon>Candidatus Abyssobacteria</taxon>
    </lineage>
</organism>
<name>A0A3A4NYP4_ABYX5</name>
<dbReference type="Gene3D" id="3.40.50.980">
    <property type="match status" value="2"/>
</dbReference>
<dbReference type="InterPro" id="IPR045851">
    <property type="entry name" value="AMP-bd_C_sf"/>
</dbReference>
<dbReference type="PRINTS" id="PR00154">
    <property type="entry name" value="AMPBINDING"/>
</dbReference>
<evidence type="ECO:0000259" key="3">
    <source>
        <dbReference type="Pfam" id="PF00501"/>
    </source>
</evidence>
<comment type="similarity">
    <text evidence="1">Belongs to the ATP-dependent AMP-binding enzyme family.</text>
</comment>
<feature type="domain" description="AMP-binding enzyme C-terminal" evidence="4">
    <location>
        <begin position="419"/>
        <end position="493"/>
    </location>
</feature>
<dbReference type="NCBIfam" id="NF004837">
    <property type="entry name" value="PRK06187.1"/>
    <property type="match status" value="1"/>
</dbReference>
<evidence type="ECO:0000256" key="1">
    <source>
        <dbReference type="ARBA" id="ARBA00006432"/>
    </source>
</evidence>
<dbReference type="InterPro" id="IPR020459">
    <property type="entry name" value="AMP-binding"/>
</dbReference>
<dbReference type="GO" id="GO:0016405">
    <property type="term" value="F:CoA-ligase activity"/>
    <property type="evidence" value="ECO:0007669"/>
    <property type="project" value="TreeGrafter"/>
</dbReference>
<gene>
    <name evidence="5" type="ORF">C4520_11130</name>
</gene>
<sequence>MNLAELAENKIQEFGEYVNLIFDDREYTNVQLHEQSRRLSAGLRRLGIKPGDMVMVLMPNCPEVLVSYPAIWRAGGIIVPVLFLLESQEIEYIARDCQAVAVITSPEFLYKFQNARLNVSPLRHVILTGTEKHPDSVSFNDLLLEGGDDSIHPADDEDLAVLLYTSGTTGTPKGVMLTHKNLYANALNIKNTAGDSDRGDVSLAVLPLSHSYGLGLLVSGYVSDRTGKTVLLRWFNLEEVFRCIDKYKIANMAGVPTMYIYMLHYPDADKYELSSMKNWLVGAAPMSQATLKQFEEKFGGEMYVAYGLSEASPGVASERDTFPRKPGSVGKPMVGVDVKIVDENDKEVPAHTVGEILCRGGNIMKGYYKMPEQTEEALRGGWLHTGDMGMFDEDGYLYIVERKKDLIIRGGFNIYPKDVEEVLYKHPAVAEAAVVGKSDAYMGEEVLAYVVKAPGAEATAADLIVHCQANLAKYKCPRRIEFLDSMPKNPIGKIQKKELRKLAQTLQ</sequence>
<dbReference type="InterPro" id="IPR020845">
    <property type="entry name" value="AMP-binding_CS"/>
</dbReference>
<evidence type="ECO:0000256" key="2">
    <source>
        <dbReference type="ARBA" id="ARBA00022598"/>
    </source>
</evidence>
<evidence type="ECO:0000313" key="6">
    <source>
        <dbReference type="Proteomes" id="UP000265882"/>
    </source>
</evidence>
<dbReference type="Pfam" id="PF13193">
    <property type="entry name" value="AMP-binding_C"/>
    <property type="match status" value="1"/>
</dbReference>